<dbReference type="RefSeq" id="WP_143949310.1">
    <property type="nucleotide sequence ID" value="NZ_BAABMB010000001.1"/>
</dbReference>
<feature type="domain" description="N-acetyltransferase" evidence="1">
    <location>
        <begin position="3"/>
        <end position="143"/>
    </location>
</feature>
<dbReference type="Proteomes" id="UP000318405">
    <property type="component" value="Unassembled WGS sequence"/>
</dbReference>
<dbReference type="Gene3D" id="3.40.630.30">
    <property type="match status" value="1"/>
</dbReference>
<comment type="caution">
    <text evidence="2">The sequence shown here is derived from an EMBL/GenBank/DDBJ whole genome shotgun (WGS) entry which is preliminary data.</text>
</comment>
<keyword evidence="3" id="KW-1185">Reference proteome</keyword>
<reference evidence="2 3" key="1">
    <citation type="submission" date="2019-07" db="EMBL/GenBank/DDBJ databases">
        <title>Qingshengfaniella alkalisoli gen. nov., sp. nov., isolated from saline soil.</title>
        <authorList>
            <person name="Xu L."/>
            <person name="Huang X.-X."/>
            <person name="Sun J.-Q."/>
        </authorList>
    </citation>
    <scope>NUCLEOTIDE SEQUENCE [LARGE SCALE GENOMIC DNA]</scope>
    <source>
        <strain evidence="2 3">DSM 27279</strain>
    </source>
</reference>
<evidence type="ECO:0000313" key="3">
    <source>
        <dbReference type="Proteomes" id="UP000318405"/>
    </source>
</evidence>
<dbReference type="EMBL" id="VLTJ01000029">
    <property type="protein sequence ID" value="TSH92944.1"/>
    <property type="molecule type" value="Genomic_DNA"/>
</dbReference>
<evidence type="ECO:0000313" key="2">
    <source>
        <dbReference type="EMBL" id="TSH92944.1"/>
    </source>
</evidence>
<name>A0A556AJ61_9BURK</name>
<dbReference type="OrthoDB" id="5525374at2"/>
<dbReference type="InterPro" id="IPR000182">
    <property type="entry name" value="GNAT_dom"/>
</dbReference>
<dbReference type="PROSITE" id="PS51186">
    <property type="entry name" value="GNAT"/>
    <property type="match status" value="1"/>
</dbReference>
<organism evidence="2 3">
    <name type="scientific">Verticiella sediminum</name>
    <dbReference type="NCBI Taxonomy" id="1247510"/>
    <lineage>
        <taxon>Bacteria</taxon>
        <taxon>Pseudomonadati</taxon>
        <taxon>Pseudomonadota</taxon>
        <taxon>Betaproteobacteria</taxon>
        <taxon>Burkholderiales</taxon>
        <taxon>Alcaligenaceae</taxon>
        <taxon>Verticiella</taxon>
    </lineage>
</organism>
<sequence>MKVTFARTRPEDRDAFWALYQDAYKALILEQFGGWDDAEQYAAFLRKWQQQGYVRILADGEMAGGLWLRFLPTHHEIADIQLYAGMRNRGIGSAIIRREIERAQAQGKPLRLSVLFKNRACRLYRRLGFRVVGQSAYQHHLEV</sequence>
<proteinExistence type="predicted"/>
<keyword evidence="2" id="KW-0808">Transferase</keyword>
<dbReference type="AlphaFoldDB" id="A0A556AJ61"/>
<dbReference type="SUPFAM" id="SSF55729">
    <property type="entry name" value="Acyl-CoA N-acyltransferases (Nat)"/>
    <property type="match status" value="1"/>
</dbReference>
<dbReference type="InterPro" id="IPR016181">
    <property type="entry name" value="Acyl_CoA_acyltransferase"/>
</dbReference>
<dbReference type="Pfam" id="PF00583">
    <property type="entry name" value="Acetyltransf_1"/>
    <property type="match status" value="1"/>
</dbReference>
<gene>
    <name evidence="2" type="ORF">FOZ76_16285</name>
</gene>
<evidence type="ECO:0000259" key="1">
    <source>
        <dbReference type="PROSITE" id="PS51186"/>
    </source>
</evidence>
<protein>
    <submittedName>
        <fullName evidence="2">GNAT family N-acetyltransferase</fullName>
    </submittedName>
</protein>
<accession>A0A556AJ61</accession>
<dbReference type="GO" id="GO:0016747">
    <property type="term" value="F:acyltransferase activity, transferring groups other than amino-acyl groups"/>
    <property type="evidence" value="ECO:0007669"/>
    <property type="project" value="InterPro"/>
</dbReference>